<keyword evidence="3" id="KW-1185">Reference proteome</keyword>
<dbReference type="GO" id="GO:0003677">
    <property type="term" value="F:DNA binding"/>
    <property type="evidence" value="ECO:0007669"/>
    <property type="project" value="InterPro"/>
</dbReference>
<dbReference type="RefSeq" id="WP_152892289.1">
    <property type="nucleotide sequence ID" value="NZ_WHJC01000501.1"/>
</dbReference>
<dbReference type="PANTHER" id="PTHR33627">
    <property type="entry name" value="TRANSPOSASE"/>
    <property type="match status" value="1"/>
</dbReference>
<reference evidence="2 3" key="1">
    <citation type="submission" date="2019-10" db="EMBL/GenBank/DDBJ databases">
        <title>The Genome Sequence of Clostridium tarantellae Isolated from Fish Brain.</title>
        <authorList>
            <person name="Bano L."/>
            <person name="Kiel M."/>
            <person name="Sales G."/>
            <person name="Doxey A.C."/>
            <person name="Mansfield M.J."/>
            <person name="Schiavone M."/>
            <person name="Rossetto O."/>
            <person name="Pirazzini M."/>
            <person name="Dobrindt U."/>
            <person name="Montecucco C."/>
        </authorList>
    </citation>
    <scope>NUCLEOTIDE SEQUENCE [LARGE SCALE GENOMIC DNA]</scope>
    <source>
        <strain evidence="2 3">DSM 3997</strain>
    </source>
</reference>
<sequence>MFQELIIPDNLSLDKFLRELNFDLYLTKPQLKHLQSIINAMMATGFNGKMSQVAETDSTKHRTSVSRFMSSSSWDESLLQRSLRDFVLDIIWKKSNETQKPIYFIIDDTISKKTKPSSKAINPIEKCAFAYSHLENKQVFGHQIIVSLLSCDNLKLPYSIDLYDKNTMSKIELSQNLIKSLPKPIKKGVVLCDSWYSSKAIFKSSKDNKYNYIGAIKTNRVIFPHNHERLGIKVYSFAKSLDINSFDLVTVNKNEYYIYKYTGDLTDMKNVSIVLSYPKESFHDNKCLRAFISLDTSLSAIDILIQYSERWDIEPFFKSCKANLGLNGYQVRVEKAITRYLLLMILNYTYCSLNSNGLNHFNTGFKVIRNNLKKAKITSIYNAAQNGVPLEKIFEQLKVA</sequence>
<accession>A0A6I1MNX7</accession>
<organism evidence="2 3">
    <name type="scientific">Clostridium tarantellae</name>
    <dbReference type="NCBI Taxonomy" id="39493"/>
    <lineage>
        <taxon>Bacteria</taxon>
        <taxon>Bacillati</taxon>
        <taxon>Bacillota</taxon>
        <taxon>Clostridia</taxon>
        <taxon>Eubacteriales</taxon>
        <taxon>Clostridiaceae</taxon>
        <taxon>Clostridium</taxon>
    </lineage>
</organism>
<protein>
    <submittedName>
        <fullName evidence="2">IS701 family transposase</fullName>
    </submittedName>
</protein>
<dbReference type="Pfam" id="PF01609">
    <property type="entry name" value="DDE_Tnp_1"/>
    <property type="match status" value="1"/>
</dbReference>
<dbReference type="GO" id="GO:0004803">
    <property type="term" value="F:transposase activity"/>
    <property type="evidence" value="ECO:0007669"/>
    <property type="project" value="InterPro"/>
</dbReference>
<evidence type="ECO:0000313" key="3">
    <source>
        <dbReference type="Proteomes" id="UP000430345"/>
    </source>
</evidence>
<dbReference type="PANTHER" id="PTHR33627:SF1">
    <property type="entry name" value="TRANSPOSASE"/>
    <property type="match status" value="1"/>
</dbReference>
<dbReference type="SUPFAM" id="SSF53098">
    <property type="entry name" value="Ribonuclease H-like"/>
    <property type="match status" value="1"/>
</dbReference>
<dbReference type="Proteomes" id="UP000430345">
    <property type="component" value="Unassembled WGS sequence"/>
</dbReference>
<evidence type="ECO:0000313" key="2">
    <source>
        <dbReference type="EMBL" id="MPQ45206.1"/>
    </source>
</evidence>
<dbReference type="GO" id="GO:0006313">
    <property type="term" value="P:DNA transposition"/>
    <property type="evidence" value="ECO:0007669"/>
    <property type="project" value="InterPro"/>
</dbReference>
<dbReference type="InterPro" id="IPR039365">
    <property type="entry name" value="IS701-like"/>
</dbReference>
<dbReference type="NCBIfam" id="NF033540">
    <property type="entry name" value="transpos_IS701"/>
    <property type="match status" value="1"/>
</dbReference>
<proteinExistence type="predicted"/>
<evidence type="ECO:0000259" key="1">
    <source>
        <dbReference type="Pfam" id="PF01609"/>
    </source>
</evidence>
<dbReference type="InterPro" id="IPR002559">
    <property type="entry name" value="Transposase_11"/>
</dbReference>
<name>A0A6I1MNX7_9CLOT</name>
<feature type="domain" description="Transposase IS4-like" evidence="1">
    <location>
        <begin position="104"/>
        <end position="348"/>
    </location>
</feature>
<dbReference type="EMBL" id="WHJC01000501">
    <property type="protein sequence ID" value="MPQ45206.1"/>
    <property type="molecule type" value="Genomic_DNA"/>
</dbReference>
<dbReference type="InterPro" id="IPR012337">
    <property type="entry name" value="RNaseH-like_sf"/>
</dbReference>
<dbReference type="OrthoDB" id="2519014at2"/>
<comment type="caution">
    <text evidence="2">The sequence shown here is derived from an EMBL/GenBank/DDBJ whole genome shotgun (WGS) entry which is preliminary data.</text>
</comment>
<dbReference type="AlphaFoldDB" id="A0A6I1MNX7"/>
<gene>
    <name evidence="2" type="ORF">GBZ86_15935</name>
</gene>